<evidence type="ECO:0000256" key="3">
    <source>
        <dbReference type="ARBA" id="ARBA00022692"/>
    </source>
</evidence>
<sequence>MTHHPAQNRQETNQLYTSIDVISHGTITFAENKSDQSKFISIPPNASVQHVKELLFRQWCSERPPLVISVTGGAKDYNIKPKLLKAFRSGLLKVARTTGAWIITGGMNTGIMKLVGEIVQVNPDRSRPIHLIGIATWGCVSGVEQLAVHGSNVNYAKSHSNARGEAPLEPNHSEFIFIDDGTTRKYGGEIEFRAQLTQAISGGFFAPRSTCSVDIETPSIPASQSSRSEKPVPVILLVVEGGPFTVKTVYEAAVQNNIPVVFFEGTGRCCNLFAKAIRLYDDYRRNFEDTAEASPSNSMIKHYDELKNKLRERLKKELDDITHLGDGPNINGDRTPRQTPFQDVPTTNERKMPKDDSSDCFELVYECIDKRRSFLNIISLNSQSPSEPDIDLAILEALLNASSDSRSRQTINQRNLEQFRLALLWNRVDAAKTFIMKDDRDWEESDLKIMFVFALMHDRTEFVQLFLDLDFSLTDVFRDNEKLAKLYAGRIKEWDELRNSYGGPLKKIYEKLSQPKIGAIFKVEAALYPQTFSSVNQLDNDNDMGTCSCCMALREDQYHQPQTHPDRTEGSPSEVKKKHLRIGQLNQIQYNMNISSLLKRMK</sequence>
<name>A0A819DIZ2_9BILA</name>
<dbReference type="GO" id="GO:0005261">
    <property type="term" value="F:monoatomic cation channel activity"/>
    <property type="evidence" value="ECO:0007669"/>
    <property type="project" value="TreeGrafter"/>
</dbReference>
<accession>A0A819DIZ2</accession>
<feature type="domain" description="TRPM SLOG" evidence="9">
    <location>
        <begin position="38"/>
        <end position="309"/>
    </location>
</feature>
<dbReference type="AlphaFoldDB" id="A0A819DIZ2"/>
<dbReference type="Proteomes" id="UP000663836">
    <property type="component" value="Unassembled WGS sequence"/>
</dbReference>
<keyword evidence="2" id="KW-0813">Transport</keyword>
<evidence type="ECO:0000259" key="9">
    <source>
        <dbReference type="Pfam" id="PF18139"/>
    </source>
</evidence>
<evidence type="ECO:0000256" key="2">
    <source>
        <dbReference type="ARBA" id="ARBA00022448"/>
    </source>
</evidence>
<evidence type="ECO:0000256" key="7">
    <source>
        <dbReference type="ARBA" id="ARBA00023303"/>
    </source>
</evidence>
<evidence type="ECO:0000313" key="11">
    <source>
        <dbReference type="EMBL" id="CAF3835321.1"/>
    </source>
</evidence>
<dbReference type="Pfam" id="PF25508">
    <property type="entry name" value="TRPM2"/>
    <property type="match status" value="1"/>
</dbReference>
<evidence type="ECO:0000256" key="4">
    <source>
        <dbReference type="ARBA" id="ARBA00022989"/>
    </source>
</evidence>
<keyword evidence="7" id="KW-0407">Ion channel</keyword>
<keyword evidence="4" id="KW-1133">Transmembrane helix</keyword>
<dbReference type="PANTHER" id="PTHR13800">
    <property type="entry name" value="TRANSIENT RECEPTOR POTENTIAL CATION CHANNEL, SUBFAMILY M, MEMBER 6"/>
    <property type="match status" value="1"/>
</dbReference>
<evidence type="ECO:0000256" key="1">
    <source>
        <dbReference type="ARBA" id="ARBA00004141"/>
    </source>
</evidence>
<keyword evidence="6" id="KW-0472">Membrane</keyword>
<feature type="region of interest" description="Disordered" evidence="8">
    <location>
        <begin position="321"/>
        <end position="355"/>
    </location>
</feature>
<keyword evidence="3" id="KW-0812">Transmembrane</keyword>
<feature type="compositionally biased region" description="Polar residues" evidence="8">
    <location>
        <begin position="337"/>
        <end position="347"/>
    </location>
</feature>
<evidence type="ECO:0000313" key="12">
    <source>
        <dbReference type="Proteomes" id="UP000663836"/>
    </source>
</evidence>
<organism evidence="11 12">
    <name type="scientific">Rotaria sordida</name>
    <dbReference type="NCBI Taxonomy" id="392033"/>
    <lineage>
        <taxon>Eukaryota</taxon>
        <taxon>Metazoa</taxon>
        <taxon>Spiralia</taxon>
        <taxon>Gnathifera</taxon>
        <taxon>Rotifera</taxon>
        <taxon>Eurotatoria</taxon>
        <taxon>Bdelloidea</taxon>
        <taxon>Philodinida</taxon>
        <taxon>Philodinidae</taxon>
        <taxon>Rotaria</taxon>
    </lineage>
</organism>
<gene>
    <name evidence="11" type="ORF">JBS370_LOCUS17314</name>
</gene>
<dbReference type="InterPro" id="IPR050927">
    <property type="entry name" value="TRPM"/>
</dbReference>
<dbReference type="GO" id="GO:0005886">
    <property type="term" value="C:plasma membrane"/>
    <property type="evidence" value="ECO:0007669"/>
    <property type="project" value="TreeGrafter"/>
</dbReference>
<feature type="domain" description="TRPM-like" evidence="10">
    <location>
        <begin position="435"/>
        <end position="488"/>
    </location>
</feature>
<keyword evidence="5" id="KW-0406">Ion transport</keyword>
<comment type="caution">
    <text evidence="11">The sequence shown here is derived from an EMBL/GenBank/DDBJ whole genome shotgun (WGS) entry which is preliminary data.</text>
</comment>
<dbReference type="EMBL" id="CAJOBD010001838">
    <property type="protein sequence ID" value="CAF3835321.1"/>
    <property type="molecule type" value="Genomic_DNA"/>
</dbReference>
<dbReference type="InterPro" id="IPR041491">
    <property type="entry name" value="TRPM_SLOG"/>
</dbReference>
<dbReference type="Pfam" id="PF18139">
    <property type="entry name" value="LSDAT_euk"/>
    <property type="match status" value="1"/>
</dbReference>
<proteinExistence type="predicted"/>
<evidence type="ECO:0000256" key="8">
    <source>
        <dbReference type="SAM" id="MobiDB-lite"/>
    </source>
</evidence>
<comment type="subcellular location">
    <subcellularLocation>
        <location evidence="1">Membrane</location>
        <topology evidence="1">Multi-pass membrane protein</topology>
    </subcellularLocation>
</comment>
<dbReference type="GO" id="GO:0030001">
    <property type="term" value="P:metal ion transport"/>
    <property type="evidence" value="ECO:0007669"/>
    <property type="project" value="TreeGrafter"/>
</dbReference>
<evidence type="ECO:0000256" key="5">
    <source>
        <dbReference type="ARBA" id="ARBA00023065"/>
    </source>
</evidence>
<reference evidence="11" key="1">
    <citation type="submission" date="2021-02" db="EMBL/GenBank/DDBJ databases">
        <authorList>
            <person name="Nowell W R."/>
        </authorList>
    </citation>
    <scope>NUCLEOTIDE SEQUENCE</scope>
</reference>
<evidence type="ECO:0000259" key="10">
    <source>
        <dbReference type="Pfam" id="PF25508"/>
    </source>
</evidence>
<evidence type="ECO:0000256" key="6">
    <source>
        <dbReference type="ARBA" id="ARBA00023136"/>
    </source>
</evidence>
<evidence type="ECO:0008006" key="13">
    <source>
        <dbReference type="Google" id="ProtNLM"/>
    </source>
</evidence>
<dbReference type="PANTHER" id="PTHR13800:SF1">
    <property type="entry name" value="TRANSIENT RECEPTOR POTENTIAL CATION CHANNEL TRPM"/>
    <property type="match status" value="1"/>
</dbReference>
<protein>
    <recommendedName>
        <fullName evidence="13">TRPM SLOG domain-containing protein</fullName>
    </recommendedName>
</protein>
<dbReference type="InterPro" id="IPR057366">
    <property type="entry name" value="TRPM-like"/>
</dbReference>